<feature type="coiled-coil region" evidence="1">
    <location>
        <begin position="8"/>
        <end position="35"/>
    </location>
</feature>
<dbReference type="EMBL" id="JAPNKE010000002">
    <property type="protein sequence ID" value="MCY1008809.1"/>
    <property type="molecule type" value="Genomic_DNA"/>
</dbReference>
<protein>
    <recommendedName>
        <fullName evidence="4">PAS domain-containing protein</fullName>
    </recommendedName>
</protein>
<dbReference type="InterPro" id="IPR035965">
    <property type="entry name" value="PAS-like_dom_sf"/>
</dbReference>
<reference evidence="2" key="1">
    <citation type="submission" date="2022-11" db="EMBL/GenBank/DDBJ databases">
        <title>Minimal conservation of predation-associated metabolite biosynthetic gene clusters underscores biosynthetic potential of Myxococcota including descriptions for ten novel species: Archangium lansinium sp. nov., Myxococcus landrumus sp. nov., Nannocystis bai.</title>
        <authorList>
            <person name="Ahearne A."/>
            <person name="Stevens C."/>
            <person name="Phillips K."/>
        </authorList>
    </citation>
    <scope>NUCLEOTIDE SEQUENCE</scope>
    <source>
        <strain evidence="2">Na p29</strain>
    </source>
</reference>
<organism evidence="2 3">
    <name type="scientific">Nannocystis pusilla</name>
    <dbReference type="NCBI Taxonomy" id="889268"/>
    <lineage>
        <taxon>Bacteria</taxon>
        <taxon>Pseudomonadati</taxon>
        <taxon>Myxococcota</taxon>
        <taxon>Polyangia</taxon>
        <taxon>Nannocystales</taxon>
        <taxon>Nannocystaceae</taxon>
        <taxon>Nannocystis</taxon>
    </lineage>
</organism>
<keyword evidence="3" id="KW-1185">Reference proteome</keyword>
<evidence type="ECO:0008006" key="4">
    <source>
        <dbReference type="Google" id="ProtNLM"/>
    </source>
</evidence>
<dbReference type="SUPFAM" id="SSF55785">
    <property type="entry name" value="PYP-like sensor domain (PAS domain)"/>
    <property type="match status" value="1"/>
</dbReference>
<dbReference type="AlphaFoldDB" id="A0A9X3ER73"/>
<name>A0A9X3ER73_9BACT</name>
<evidence type="ECO:0000256" key="1">
    <source>
        <dbReference type="SAM" id="Coils"/>
    </source>
</evidence>
<accession>A0A9X3ER73</accession>
<sequence>MGADDKSHEELVREVEALRRQVDALKVAARRYQAMVGNTALSVQVCDAAGRVVEVNQGFESCGSSASTWCVAT</sequence>
<proteinExistence type="predicted"/>
<evidence type="ECO:0000313" key="3">
    <source>
        <dbReference type="Proteomes" id="UP001150924"/>
    </source>
</evidence>
<keyword evidence="1" id="KW-0175">Coiled coil</keyword>
<gene>
    <name evidence="2" type="ORF">OV079_25285</name>
</gene>
<evidence type="ECO:0000313" key="2">
    <source>
        <dbReference type="EMBL" id="MCY1008809.1"/>
    </source>
</evidence>
<dbReference type="RefSeq" id="WP_267771423.1">
    <property type="nucleotide sequence ID" value="NZ_JAPNKE010000002.1"/>
</dbReference>
<dbReference type="Proteomes" id="UP001150924">
    <property type="component" value="Unassembled WGS sequence"/>
</dbReference>
<comment type="caution">
    <text evidence="2">The sequence shown here is derived from an EMBL/GenBank/DDBJ whole genome shotgun (WGS) entry which is preliminary data.</text>
</comment>